<feature type="signal peptide" evidence="1">
    <location>
        <begin position="1"/>
        <end position="19"/>
    </location>
</feature>
<accession>A0A812W501</accession>
<organism evidence="2 3">
    <name type="scientific">Symbiodinium necroappetens</name>
    <dbReference type="NCBI Taxonomy" id="1628268"/>
    <lineage>
        <taxon>Eukaryota</taxon>
        <taxon>Sar</taxon>
        <taxon>Alveolata</taxon>
        <taxon>Dinophyceae</taxon>
        <taxon>Suessiales</taxon>
        <taxon>Symbiodiniaceae</taxon>
        <taxon>Symbiodinium</taxon>
    </lineage>
</organism>
<feature type="chain" id="PRO_5032276388" evidence="1">
    <location>
        <begin position="20"/>
        <end position="397"/>
    </location>
</feature>
<protein>
    <submittedName>
        <fullName evidence="2">Uncharacterized protein</fullName>
    </submittedName>
</protein>
<evidence type="ECO:0000313" key="3">
    <source>
        <dbReference type="Proteomes" id="UP000601435"/>
    </source>
</evidence>
<name>A0A812W501_9DINO</name>
<proteinExistence type="predicted"/>
<dbReference type="AlphaFoldDB" id="A0A812W501"/>
<evidence type="ECO:0000313" key="2">
    <source>
        <dbReference type="EMBL" id="CAE7659396.1"/>
    </source>
</evidence>
<keyword evidence="1" id="KW-0732">Signal</keyword>
<comment type="caution">
    <text evidence="2">The sequence shown here is derived from an EMBL/GenBank/DDBJ whole genome shotgun (WGS) entry which is preliminary data.</text>
</comment>
<dbReference type="EMBL" id="CAJNJA010031670">
    <property type="protein sequence ID" value="CAE7659396.1"/>
    <property type="molecule type" value="Genomic_DNA"/>
</dbReference>
<gene>
    <name evidence="2" type="ORF">SNEC2469_LOCUS18704</name>
</gene>
<keyword evidence="3" id="KW-1185">Reference proteome</keyword>
<dbReference type="Proteomes" id="UP000601435">
    <property type="component" value="Unassembled WGS sequence"/>
</dbReference>
<dbReference type="OrthoDB" id="422188at2759"/>
<reference evidence="2" key="1">
    <citation type="submission" date="2021-02" db="EMBL/GenBank/DDBJ databases">
        <authorList>
            <person name="Dougan E. K."/>
            <person name="Rhodes N."/>
            <person name="Thang M."/>
            <person name="Chan C."/>
        </authorList>
    </citation>
    <scope>NUCLEOTIDE SEQUENCE</scope>
</reference>
<sequence length="397" mass="43953">MHPFQGSVGFASLFLCLRASECPVGQLCERSEDVGQDGPSLLQQDGRRGRAEEFVALPLANPCVLHGTDIECPYRFKDQPLRWVKLTYPKRPFTSIDEVSWEEAEGSPALGKLNTMKLGVHNFALAAKLHPSFRREGKIYGLVTTYKAGHPKHLTGGCCADYLRVWHSSYGDAKYEDINILAAAERALSKKPLVFVAPTHTFFLEEFDGVLHAIICVQYKEKQTDNNFGGVFLDAFIVLNLEDGRTLKKTADGEDYFSIYDSLGTFSSESSETIYKIPFKNVSNKTRNPDNPAFTQQWHLNGVTRFIAGDTAVLAFTTYFLNAAVLLKDPFTHKSADGGGYGESSRTVPGEAAPMTPPHKFGMAADVPGWDGVHNVYPYQKDHLTLVRSSIRNCSAP</sequence>
<evidence type="ECO:0000256" key="1">
    <source>
        <dbReference type="SAM" id="SignalP"/>
    </source>
</evidence>